<dbReference type="OrthoDB" id="2619783at2"/>
<proteinExistence type="predicted"/>
<dbReference type="Pfam" id="PF10835">
    <property type="entry name" value="DUF2573"/>
    <property type="match status" value="1"/>
</dbReference>
<reference evidence="1 2" key="1">
    <citation type="submission" date="2018-09" db="EMBL/GenBank/DDBJ databases">
        <title>Bacillus saliacetes sp. nov., isolated from Thai shrimp paste (Ka-pi).</title>
        <authorList>
            <person name="Daroonpunt R."/>
            <person name="Tanasupawat S."/>
            <person name="Yiamsombut S."/>
        </authorList>
    </citation>
    <scope>NUCLEOTIDE SEQUENCE [LARGE SCALE GENOMIC DNA]</scope>
    <source>
        <strain evidence="1 2">SKP7-4</strain>
    </source>
</reference>
<dbReference type="AlphaFoldDB" id="A0A3A1RD75"/>
<comment type="caution">
    <text evidence="1">The sequence shown here is derived from an EMBL/GenBank/DDBJ whole genome shotgun (WGS) entry which is preliminary data.</text>
</comment>
<dbReference type="InterPro" id="IPR020393">
    <property type="entry name" value="Uncharacterised_YusU"/>
</dbReference>
<gene>
    <name evidence="1" type="ORF">D3H55_00700</name>
</gene>
<sequence>MENFDGQFDALIDKYTELLLGESSPDLKDNVTRWIIYTHIAKSMPPLAKHWNSEFPEGKEEIKRIITEIKKMNEEHRDKKDK</sequence>
<name>A0A3A1RD75_9BACI</name>
<organism evidence="1 2">
    <name type="scientific">Bacillus salacetis</name>
    <dbReference type="NCBI Taxonomy" id="2315464"/>
    <lineage>
        <taxon>Bacteria</taxon>
        <taxon>Bacillati</taxon>
        <taxon>Bacillota</taxon>
        <taxon>Bacilli</taxon>
        <taxon>Bacillales</taxon>
        <taxon>Bacillaceae</taxon>
        <taxon>Bacillus</taxon>
    </lineage>
</organism>
<accession>A0A3A1RD75</accession>
<dbReference type="Proteomes" id="UP000265801">
    <property type="component" value="Unassembled WGS sequence"/>
</dbReference>
<keyword evidence="2" id="KW-1185">Reference proteome</keyword>
<evidence type="ECO:0000313" key="1">
    <source>
        <dbReference type="EMBL" id="RIW38905.1"/>
    </source>
</evidence>
<evidence type="ECO:0000313" key="2">
    <source>
        <dbReference type="Proteomes" id="UP000265801"/>
    </source>
</evidence>
<dbReference type="EMBL" id="QXIR01000001">
    <property type="protein sequence ID" value="RIW38905.1"/>
    <property type="molecule type" value="Genomic_DNA"/>
</dbReference>
<dbReference type="RefSeq" id="WP_119544884.1">
    <property type="nucleotide sequence ID" value="NZ_QXIR01000001.1"/>
</dbReference>
<protein>
    <submittedName>
        <fullName evidence="1">DUF2573 family protein</fullName>
    </submittedName>
</protein>